<keyword evidence="2" id="KW-1185">Reference proteome</keyword>
<evidence type="ECO:0000313" key="1">
    <source>
        <dbReference type="EMBL" id="SDY88757.1"/>
    </source>
</evidence>
<reference evidence="2" key="1">
    <citation type="submission" date="2016-10" db="EMBL/GenBank/DDBJ databases">
        <authorList>
            <person name="Varghese N."/>
            <person name="Submissions S."/>
        </authorList>
    </citation>
    <scope>NUCLEOTIDE SEQUENCE [LARGE SCALE GENOMIC DNA]</scope>
    <source>
        <strain evidence="2">DC30,IBRC 10041,KCTC 4046</strain>
    </source>
</reference>
<dbReference type="AlphaFoldDB" id="A0A1H3NIL3"/>
<evidence type="ECO:0000313" key="2">
    <source>
        <dbReference type="Proteomes" id="UP000199079"/>
    </source>
</evidence>
<sequence>MKMLLCTVILTKNKFSIKAVSESCQTVGSLYPLDVFFLRKQSTILMHKSTAHTGS</sequence>
<organism evidence="1 2">
    <name type="scientific">Halopenitus persicus</name>
    <dbReference type="NCBI Taxonomy" id="1048396"/>
    <lineage>
        <taxon>Archaea</taxon>
        <taxon>Methanobacteriati</taxon>
        <taxon>Methanobacteriota</taxon>
        <taxon>Stenosarchaea group</taxon>
        <taxon>Halobacteria</taxon>
        <taxon>Halobacteriales</taxon>
        <taxon>Haloferacaceae</taxon>
        <taxon>Halopenitus</taxon>
    </lineage>
</organism>
<name>A0A1H3NIL3_9EURY</name>
<dbReference type="EMBL" id="FNPC01000013">
    <property type="protein sequence ID" value="SDY88757.1"/>
    <property type="molecule type" value="Genomic_DNA"/>
</dbReference>
<proteinExistence type="predicted"/>
<dbReference type="Proteomes" id="UP000199079">
    <property type="component" value="Unassembled WGS sequence"/>
</dbReference>
<accession>A0A1H3NIL3</accession>
<gene>
    <name evidence="1" type="ORF">SAMN05216564_11315</name>
</gene>
<protein>
    <submittedName>
        <fullName evidence="1">Uncharacterized protein</fullName>
    </submittedName>
</protein>